<evidence type="ECO:0000256" key="7">
    <source>
        <dbReference type="SAM" id="MobiDB-lite"/>
    </source>
</evidence>
<dbReference type="PANTHER" id="PTHR23215">
    <property type="entry name" value="ZINC FINGER PROTEIN 207"/>
    <property type="match status" value="1"/>
</dbReference>
<dbReference type="PANTHER" id="PTHR23215:SF0">
    <property type="entry name" value="BUB3-INTERACTING AND GLEBS MOTIF-CONTAINING PROTEIN ZNF207"/>
    <property type="match status" value="1"/>
</dbReference>
<dbReference type="Proteomes" id="UP000887575">
    <property type="component" value="Unassembled WGS sequence"/>
</dbReference>
<comment type="subcellular location">
    <subcellularLocation>
        <location evidence="1">Nucleus</location>
    </subcellularLocation>
</comment>
<dbReference type="InterPro" id="IPR013087">
    <property type="entry name" value="Znf_C2H2_type"/>
</dbReference>
<dbReference type="InterPro" id="IPR003656">
    <property type="entry name" value="Znf_BED"/>
</dbReference>
<evidence type="ECO:0000313" key="9">
    <source>
        <dbReference type="Proteomes" id="UP000887575"/>
    </source>
</evidence>
<feature type="compositionally biased region" description="Basic and acidic residues" evidence="7">
    <location>
        <begin position="219"/>
        <end position="235"/>
    </location>
</feature>
<dbReference type="WBParaSite" id="MBELARI_LOCUS12881">
    <property type="protein sequence ID" value="MBELARI_LOCUS12881"/>
    <property type="gene ID" value="MBELARI_LOCUS12881"/>
</dbReference>
<feature type="region of interest" description="Disordered" evidence="7">
    <location>
        <begin position="153"/>
        <end position="254"/>
    </location>
</feature>
<organism evidence="9 10">
    <name type="scientific">Mesorhabditis belari</name>
    <dbReference type="NCBI Taxonomy" id="2138241"/>
    <lineage>
        <taxon>Eukaryota</taxon>
        <taxon>Metazoa</taxon>
        <taxon>Ecdysozoa</taxon>
        <taxon>Nematoda</taxon>
        <taxon>Chromadorea</taxon>
        <taxon>Rhabditida</taxon>
        <taxon>Rhabditina</taxon>
        <taxon>Rhabditomorpha</taxon>
        <taxon>Rhabditoidea</taxon>
        <taxon>Rhabditidae</taxon>
        <taxon>Mesorhabditinae</taxon>
        <taxon>Mesorhabditis</taxon>
    </lineage>
</organism>
<reference evidence="10" key="1">
    <citation type="submission" date="2024-02" db="UniProtKB">
        <authorList>
            <consortium name="WormBaseParasite"/>
        </authorList>
    </citation>
    <scope>IDENTIFICATION</scope>
</reference>
<proteinExistence type="predicted"/>
<evidence type="ECO:0000259" key="8">
    <source>
        <dbReference type="PROSITE" id="PS50808"/>
    </source>
</evidence>
<dbReference type="PROSITE" id="PS50808">
    <property type="entry name" value="ZF_BED"/>
    <property type="match status" value="1"/>
</dbReference>
<evidence type="ECO:0000256" key="5">
    <source>
        <dbReference type="ARBA" id="ARBA00023242"/>
    </source>
</evidence>
<evidence type="ECO:0000256" key="6">
    <source>
        <dbReference type="PROSITE-ProRule" id="PRU00027"/>
    </source>
</evidence>
<feature type="compositionally biased region" description="Gly residues" evidence="7">
    <location>
        <begin position="159"/>
        <end position="178"/>
    </location>
</feature>
<evidence type="ECO:0000313" key="10">
    <source>
        <dbReference type="WBParaSite" id="MBELARI_LOCUS12881"/>
    </source>
</evidence>
<name>A0AAF3EFZ0_9BILA</name>
<protein>
    <submittedName>
        <fullName evidence="10">BED-type domain-containing protein</fullName>
    </submittedName>
</protein>
<evidence type="ECO:0000256" key="4">
    <source>
        <dbReference type="ARBA" id="ARBA00022833"/>
    </source>
</evidence>
<evidence type="ECO:0000256" key="2">
    <source>
        <dbReference type="ARBA" id="ARBA00022723"/>
    </source>
</evidence>
<evidence type="ECO:0000256" key="3">
    <source>
        <dbReference type="ARBA" id="ARBA00022771"/>
    </source>
</evidence>
<dbReference type="GO" id="GO:0003677">
    <property type="term" value="F:DNA binding"/>
    <property type="evidence" value="ECO:0007669"/>
    <property type="project" value="InterPro"/>
</dbReference>
<dbReference type="PROSITE" id="PS00028">
    <property type="entry name" value="ZINC_FINGER_C2H2_1"/>
    <property type="match status" value="2"/>
</dbReference>
<accession>A0AAF3EFZ0</accession>
<dbReference type="AlphaFoldDB" id="A0AAF3EFZ0"/>
<dbReference type="GO" id="GO:0005634">
    <property type="term" value="C:nucleus"/>
    <property type="evidence" value="ECO:0007669"/>
    <property type="project" value="UniProtKB-SubCell"/>
</dbReference>
<keyword evidence="5" id="KW-0539">Nucleus</keyword>
<sequence length="281" mass="31018">MGRKKKKVEKPWCWYCNREFEDDKILTQHQKAKHFKCHICHKKLFSGPGLSIHCMQVHKETVTKVPYAIPGRDSTEVTIYGMEGMPEGATRGRTAEDEEPAAKQSRFGAYPTPPMPPTIGSQFGAHYQYPSMPPMPPGYGGYSQMPYSAPPMPYRGQYQQGGGGGAHAFGAFGGGGPTGPSRADNSYGVESSSYKPPEPKPVENEYGYSHGDTNIGSYGKEEPRESFDSPQDDFRSAPVPYPANSSKLSAKTRIMHPDDHSISLEERRVMIVMNAAPSSYR</sequence>
<feature type="domain" description="BED-type" evidence="8">
    <location>
        <begin position="6"/>
        <end position="65"/>
    </location>
</feature>
<dbReference type="GO" id="GO:0008270">
    <property type="term" value="F:zinc ion binding"/>
    <property type="evidence" value="ECO:0007669"/>
    <property type="project" value="UniProtKB-KW"/>
</dbReference>
<dbReference type="CDD" id="cd20908">
    <property type="entry name" value="SUF4-like"/>
    <property type="match status" value="1"/>
</dbReference>
<evidence type="ECO:0000256" key="1">
    <source>
        <dbReference type="ARBA" id="ARBA00004123"/>
    </source>
</evidence>
<keyword evidence="3 6" id="KW-0863">Zinc-finger</keyword>
<keyword evidence="9" id="KW-1185">Reference proteome</keyword>
<keyword evidence="2" id="KW-0479">Metal-binding</keyword>
<keyword evidence="4" id="KW-0862">Zinc</keyword>